<dbReference type="PANTHER" id="PTHR33877">
    <property type="entry name" value="SLL1193 PROTEIN"/>
    <property type="match status" value="1"/>
</dbReference>
<evidence type="ECO:0000313" key="2">
    <source>
        <dbReference type="EMBL" id="MBN7813084.1"/>
    </source>
</evidence>
<keyword evidence="2" id="KW-0540">Nuclease</keyword>
<dbReference type="Pfam" id="PF01844">
    <property type="entry name" value="HNH"/>
    <property type="match status" value="1"/>
</dbReference>
<dbReference type="InterPro" id="IPR002711">
    <property type="entry name" value="HNH"/>
</dbReference>
<proteinExistence type="predicted"/>
<keyword evidence="2" id="KW-0255">Endonuclease</keyword>
<protein>
    <submittedName>
        <fullName evidence="2">HNH endonuclease</fullName>
    </submittedName>
</protein>
<evidence type="ECO:0000313" key="3">
    <source>
        <dbReference type="Proteomes" id="UP000664317"/>
    </source>
</evidence>
<name>A0ABS3CBS1_9BACT</name>
<comment type="caution">
    <text evidence="2">The sequence shown here is derived from an EMBL/GenBank/DDBJ whole genome shotgun (WGS) entry which is preliminary data.</text>
</comment>
<dbReference type="CDD" id="cd00085">
    <property type="entry name" value="HNHc"/>
    <property type="match status" value="1"/>
</dbReference>
<organism evidence="2 3">
    <name type="scientific">Algoriphagus oliviformis</name>
    <dbReference type="NCBI Taxonomy" id="2811231"/>
    <lineage>
        <taxon>Bacteria</taxon>
        <taxon>Pseudomonadati</taxon>
        <taxon>Bacteroidota</taxon>
        <taxon>Cytophagia</taxon>
        <taxon>Cytophagales</taxon>
        <taxon>Cyclobacteriaceae</taxon>
        <taxon>Algoriphagus</taxon>
    </lineage>
</organism>
<dbReference type="EMBL" id="JAFKCT010000010">
    <property type="protein sequence ID" value="MBN7813084.1"/>
    <property type="molecule type" value="Genomic_DNA"/>
</dbReference>
<accession>A0ABS3CBS1</accession>
<reference evidence="2 3" key="1">
    <citation type="submission" date="2021-03" db="EMBL/GenBank/DDBJ databases">
        <title>novel species isolated from a fishpond in China.</title>
        <authorList>
            <person name="Lu H."/>
            <person name="Cai Z."/>
        </authorList>
    </citation>
    <scope>NUCLEOTIDE SEQUENCE [LARGE SCALE GENOMIC DNA]</scope>
    <source>
        <strain evidence="2 3">H41</strain>
    </source>
</reference>
<sequence length="276" mass="32062">MKNSKIFDNNFYSTYYYSNIISNILTGDPDTIGFLSNFRENVGSSIFLPYQKESALHSFCRSVISDFLHEDMTAYDEEDWKLCKINSYFKFRPYIDNAFSVFGLNWSFDEFLEGKSNHEFSDLEEYYEEVLITGYFEEVVNRIADEVFYVIFNNRGLMNDFNELVAGNLDLYRNDNEDSDLDVSSLFTSKGTLKRAHIPQWAKNAVFHRDKGQCTFCLKEISGVLTPNSKRHYDHMVPLAEGGLNDVSNLQLLCGTCNQTKGRTRTPPSLKYIKWY</sequence>
<keyword evidence="3" id="KW-1185">Reference proteome</keyword>
<dbReference type="GO" id="GO:0004519">
    <property type="term" value="F:endonuclease activity"/>
    <property type="evidence" value="ECO:0007669"/>
    <property type="project" value="UniProtKB-KW"/>
</dbReference>
<keyword evidence="2" id="KW-0378">Hydrolase</keyword>
<gene>
    <name evidence="2" type="ORF">J0A68_19170</name>
</gene>
<evidence type="ECO:0000259" key="1">
    <source>
        <dbReference type="SMART" id="SM00507"/>
    </source>
</evidence>
<dbReference type="InterPro" id="IPR003615">
    <property type="entry name" value="HNH_nuc"/>
</dbReference>
<dbReference type="PANTHER" id="PTHR33877:SF1">
    <property type="entry name" value="TYPE IV METHYL-DIRECTED RESTRICTION ENZYME ECOKMCRA"/>
    <property type="match status" value="1"/>
</dbReference>
<feature type="domain" description="HNH nuclease" evidence="1">
    <location>
        <begin position="201"/>
        <end position="259"/>
    </location>
</feature>
<dbReference type="Proteomes" id="UP000664317">
    <property type="component" value="Unassembled WGS sequence"/>
</dbReference>
<dbReference type="SMART" id="SM00507">
    <property type="entry name" value="HNHc"/>
    <property type="match status" value="1"/>
</dbReference>
<dbReference type="RefSeq" id="WP_206579861.1">
    <property type="nucleotide sequence ID" value="NZ_JAFKCT010000010.1"/>
</dbReference>
<dbReference type="Gene3D" id="1.10.30.50">
    <property type="match status" value="1"/>
</dbReference>
<dbReference type="InterPro" id="IPR052892">
    <property type="entry name" value="NA-targeting_endonuclease"/>
</dbReference>